<dbReference type="AlphaFoldDB" id="A0A8X7MKK6"/>
<feature type="compositionally biased region" description="Polar residues" evidence="1">
    <location>
        <begin position="16"/>
        <end position="30"/>
    </location>
</feature>
<keyword evidence="3" id="KW-1185">Reference proteome</keyword>
<reference evidence="2" key="2">
    <citation type="journal article" date="2019" name="IMA Fungus">
        <title>Genome sequencing and comparison of five Tilletia species to identify candidate genes for the detection of regulated species infecting wheat.</title>
        <authorList>
            <person name="Nguyen H.D.T."/>
            <person name="Sultana T."/>
            <person name="Kesanakurti P."/>
            <person name="Hambleton S."/>
        </authorList>
    </citation>
    <scope>NUCLEOTIDE SEQUENCE</scope>
    <source>
        <strain evidence="2">DAOMC 236426</strain>
    </source>
</reference>
<gene>
    <name evidence="2" type="ORF">A4X06_0g8436</name>
</gene>
<feature type="region of interest" description="Disordered" evidence="1">
    <location>
        <begin position="211"/>
        <end position="230"/>
    </location>
</feature>
<accession>A0A8X7MKK6</accession>
<feature type="region of interest" description="Disordered" evidence="1">
    <location>
        <begin position="1"/>
        <end position="69"/>
    </location>
</feature>
<dbReference type="Proteomes" id="UP000077684">
    <property type="component" value="Unassembled WGS sequence"/>
</dbReference>
<evidence type="ECO:0000313" key="3">
    <source>
        <dbReference type="Proteomes" id="UP000077684"/>
    </source>
</evidence>
<sequence length="238" mass="26131">MVPRLDHKTLLLQKKWSANGSASTTAQRSTDAPDARRQHQAAGPSRTESRKATPRPMTISEVAVPRTGSWPASSVLGAAHRHSRAGLIGGSAQKERHGRHDHQVWNSGSSSASTARKPARPARRIRATRFVPRRIARLDLPVRDRQDRARATVAAPMAIGSWQRLGSSRLTDSHPVTRSGCVFKVGGQTRSRRTHARSVRSSQDLDLHLRHQSSSRGRRERQSPGSAAARRRIACLAS</sequence>
<dbReference type="EMBL" id="LWDE02001847">
    <property type="protein sequence ID" value="KAE8239232.1"/>
    <property type="molecule type" value="Genomic_DNA"/>
</dbReference>
<reference evidence="2" key="1">
    <citation type="submission" date="2016-04" db="EMBL/GenBank/DDBJ databases">
        <authorList>
            <person name="Nguyen H.D."/>
            <person name="Samba Siva P."/>
            <person name="Cullis J."/>
            <person name="Levesque C.A."/>
            <person name="Hambleton S."/>
        </authorList>
    </citation>
    <scope>NUCLEOTIDE SEQUENCE</scope>
    <source>
        <strain evidence="2">DAOMC 236426</strain>
    </source>
</reference>
<proteinExistence type="predicted"/>
<comment type="caution">
    <text evidence="2">The sequence shown here is derived from an EMBL/GenBank/DDBJ whole genome shotgun (WGS) entry which is preliminary data.</text>
</comment>
<evidence type="ECO:0000313" key="2">
    <source>
        <dbReference type="EMBL" id="KAE8239232.1"/>
    </source>
</evidence>
<protein>
    <submittedName>
        <fullName evidence="2">Uncharacterized protein</fullName>
    </submittedName>
</protein>
<evidence type="ECO:0000256" key="1">
    <source>
        <dbReference type="SAM" id="MobiDB-lite"/>
    </source>
</evidence>
<name>A0A8X7MKK6_9BASI</name>
<organism evidence="2 3">
    <name type="scientific">Tilletia controversa</name>
    <name type="common">dwarf bunt fungus</name>
    <dbReference type="NCBI Taxonomy" id="13291"/>
    <lineage>
        <taxon>Eukaryota</taxon>
        <taxon>Fungi</taxon>
        <taxon>Dikarya</taxon>
        <taxon>Basidiomycota</taxon>
        <taxon>Ustilaginomycotina</taxon>
        <taxon>Exobasidiomycetes</taxon>
        <taxon>Tilletiales</taxon>
        <taxon>Tilletiaceae</taxon>
        <taxon>Tilletia</taxon>
    </lineage>
</organism>
<feature type="region of interest" description="Disordered" evidence="1">
    <location>
        <begin position="101"/>
        <end position="122"/>
    </location>
</feature>